<reference evidence="8 9" key="1">
    <citation type="journal article" date="2013" name="Curr. Biol.">
        <title>The Genome of the Foraminiferan Reticulomyxa filosa.</title>
        <authorList>
            <person name="Glockner G."/>
            <person name="Hulsmann N."/>
            <person name="Schleicher M."/>
            <person name="Noegel A.A."/>
            <person name="Eichinger L."/>
            <person name="Gallinger C."/>
            <person name="Pawlowski J."/>
            <person name="Sierra R."/>
            <person name="Euteneuer U."/>
            <person name="Pillet L."/>
            <person name="Moustafa A."/>
            <person name="Platzer M."/>
            <person name="Groth M."/>
            <person name="Szafranski K."/>
            <person name="Schliwa M."/>
        </authorList>
    </citation>
    <scope>NUCLEOTIDE SEQUENCE [LARGE SCALE GENOMIC DNA]</scope>
</reference>
<name>X6P6N0_RETFI</name>
<evidence type="ECO:0000256" key="2">
    <source>
        <dbReference type="ARBA" id="ARBA00022679"/>
    </source>
</evidence>
<keyword evidence="9" id="KW-1185">Reference proteome</keyword>
<evidence type="ECO:0000313" key="9">
    <source>
        <dbReference type="Proteomes" id="UP000023152"/>
    </source>
</evidence>
<protein>
    <submittedName>
        <fullName evidence="8">MHCK/EF2 kinase domain family protein</fullName>
    </submittedName>
</protein>
<dbReference type="Gene3D" id="3.30.200.20">
    <property type="entry name" value="Phosphorylase Kinase, domain 1"/>
    <property type="match status" value="1"/>
</dbReference>
<keyword evidence="2" id="KW-0808">Transferase</keyword>
<dbReference type="InterPro" id="IPR051852">
    <property type="entry name" value="Alpha-type_PK"/>
</dbReference>
<accession>X6P6N0</accession>
<keyword evidence="1" id="KW-0723">Serine/threonine-protein kinase</keyword>
<dbReference type="CDD" id="cd17509">
    <property type="entry name" value="Alpha_kinase"/>
    <property type="match status" value="1"/>
</dbReference>
<dbReference type="OrthoDB" id="301415at2759"/>
<evidence type="ECO:0000256" key="6">
    <source>
        <dbReference type="SAM" id="MobiDB-lite"/>
    </source>
</evidence>
<organism evidence="8 9">
    <name type="scientific">Reticulomyxa filosa</name>
    <dbReference type="NCBI Taxonomy" id="46433"/>
    <lineage>
        <taxon>Eukaryota</taxon>
        <taxon>Sar</taxon>
        <taxon>Rhizaria</taxon>
        <taxon>Retaria</taxon>
        <taxon>Foraminifera</taxon>
        <taxon>Monothalamids</taxon>
        <taxon>Reticulomyxidae</taxon>
        <taxon>Reticulomyxa</taxon>
    </lineage>
</organism>
<dbReference type="PANTHER" id="PTHR45992">
    <property type="entry name" value="EUKARYOTIC ELONGATION FACTOR 2 KINASE-RELATED"/>
    <property type="match status" value="1"/>
</dbReference>
<dbReference type="InterPro" id="IPR004166">
    <property type="entry name" value="a-kinase_dom"/>
</dbReference>
<dbReference type="SMART" id="SM00811">
    <property type="entry name" value="Alpha_kinase"/>
    <property type="match status" value="1"/>
</dbReference>
<feature type="compositionally biased region" description="Basic and acidic residues" evidence="6">
    <location>
        <begin position="22"/>
        <end position="31"/>
    </location>
</feature>
<evidence type="ECO:0000256" key="5">
    <source>
        <dbReference type="ARBA" id="ARBA00022840"/>
    </source>
</evidence>
<dbReference type="EMBL" id="ASPP01003158">
    <property type="protein sequence ID" value="ETO33744.1"/>
    <property type="molecule type" value="Genomic_DNA"/>
</dbReference>
<keyword evidence="4 8" id="KW-0418">Kinase</keyword>
<sequence>MIIHGKYQKVGSKPKNSVAAKTDQDNKKKEDTDPDTIAVQLGKKPFASGTARYAYLAQYTTPEKKGKPCVLKRYKNSHEYIDEMYDGDIKCCRLAAELIDKWNKLNRVQEKYKIIVPTIARKGDQLMGFLQMLLLSLLPEEERKNLDEQLGLDNQIMLGEVVLIEDFLVGDFVKWNSNSGWIDTMKSDKSIQAFCHWTYHQSEGKYLFCDAQGVRQKDAYVLTDPCIVSFEGGAYGVTDMGKEYLWNWFRNHKCNYYCEKDWMKPDPKDLEKVPTEVRGLGRATSYVPKMSGRARAISEVHDDRPNPNLLLAGRKSIVSNSKTNQHEQGEQQTNQQRQVANADKQALGKSVVLSNPSLATKKRSLWTRVFSKKT</sequence>
<dbReference type="PROSITE" id="PS51158">
    <property type="entry name" value="ALPHA_KINASE"/>
    <property type="match status" value="1"/>
</dbReference>
<keyword evidence="5" id="KW-0067">ATP-binding</keyword>
<dbReference type="PANTHER" id="PTHR45992:SF11">
    <property type="entry name" value="ALPHA-TYPE PROTEIN KINASE DOMAIN-CONTAINING PROTEIN"/>
    <property type="match status" value="1"/>
</dbReference>
<dbReference type="InterPro" id="IPR011009">
    <property type="entry name" value="Kinase-like_dom_sf"/>
</dbReference>
<dbReference type="GO" id="GO:0004674">
    <property type="term" value="F:protein serine/threonine kinase activity"/>
    <property type="evidence" value="ECO:0007669"/>
    <property type="project" value="UniProtKB-KW"/>
</dbReference>
<feature type="region of interest" description="Disordered" evidence="6">
    <location>
        <begin position="321"/>
        <end position="348"/>
    </location>
</feature>
<feature type="region of interest" description="Disordered" evidence="6">
    <location>
        <begin position="1"/>
        <end position="34"/>
    </location>
</feature>
<keyword evidence="3" id="KW-0547">Nucleotide-binding</keyword>
<dbReference type="Gene3D" id="3.20.200.10">
    <property type="entry name" value="MHCK/EF2 kinase"/>
    <property type="match status" value="1"/>
</dbReference>
<evidence type="ECO:0000259" key="7">
    <source>
        <dbReference type="PROSITE" id="PS51158"/>
    </source>
</evidence>
<dbReference type="GO" id="GO:0005524">
    <property type="term" value="F:ATP binding"/>
    <property type="evidence" value="ECO:0007669"/>
    <property type="project" value="UniProtKB-KW"/>
</dbReference>
<feature type="domain" description="Alpha-type protein kinase" evidence="7">
    <location>
        <begin position="21"/>
        <end position="266"/>
    </location>
</feature>
<evidence type="ECO:0000313" key="8">
    <source>
        <dbReference type="EMBL" id="ETO33744.1"/>
    </source>
</evidence>
<evidence type="ECO:0000256" key="4">
    <source>
        <dbReference type="ARBA" id="ARBA00022777"/>
    </source>
</evidence>
<evidence type="ECO:0000256" key="3">
    <source>
        <dbReference type="ARBA" id="ARBA00022741"/>
    </source>
</evidence>
<comment type="caution">
    <text evidence="8">The sequence shown here is derived from an EMBL/GenBank/DDBJ whole genome shotgun (WGS) entry which is preliminary data.</text>
</comment>
<dbReference type="SUPFAM" id="SSF56112">
    <property type="entry name" value="Protein kinase-like (PK-like)"/>
    <property type="match status" value="1"/>
</dbReference>
<dbReference type="Pfam" id="PF02816">
    <property type="entry name" value="Alpha_kinase"/>
    <property type="match status" value="1"/>
</dbReference>
<gene>
    <name evidence="8" type="ORF">RFI_03357</name>
</gene>
<dbReference type="Proteomes" id="UP000023152">
    <property type="component" value="Unassembled WGS sequence"/>
</dbReference>
<evidence type="ECO:0000256" key="1">
    <source>
        <dbReference type="ARBA" id="ARBA00022527"/>
    </source>
</evidence>
<proteinExistence type="predicted"/>
<dbReference type="AlphaFoldDB" id="X6P6N0"/>